<evidence type="ECO:0000256" key="1">
    <source>
        <dbReference type="SAM" id="Phobius"/>
    </source>
</evidence>
<keyword evidence="3" id="KW-1185">Reference proteome</keyword>
<dbReference type="InterPro" id="IPR005625">
    <property type="entry name" value="PepSY-ass_TM"/>
</dbReference>
<comment type="caution">
    <text evidence="2">The sequence shown here is derived from an EMBL/GenBank/DDBJ whole genome shotgun (WGS) entry which is preliminary data.</text>
</comment>
<feature type="transmembrane region" description="Helical" evidence="1">
    <location>
        <begin position="180"/>
        <end position="200"/>
    </location>
</feature>
<protein>
    <submittedName>
        <fullName evidence="2">PepSY domain-containing protein</fullName>
    </submittedName>
</protein>
<dbReference type="PANTHER" id="PTHR34219">
    <property type="entry name" value="IRON-REGULATED INNER MEMBRANE PROTEIN-RELATED"/>
    <property type="match status" value="1"/>
</dbReference>
<proteinExistence type="predicted"/>
<dbReference type="PANTHER" id="PTHR34219:SF3">
    <property type="entry name" value="BLL7967 PROTEIN"/>
    <property type="match status" value="1"/>
</dbReference>
<name>A0A432XDM6_9GAMM</name>
<reference evidence="3" key="1">
    <citation type="journal article" date="2018" name="Front. Microbiol.">
        <title>Genome-Based Analysis Reveals the Taxonomy and Diversity of the Family Idiomarinaceae.</title>
        <authorList>
            <person name="Liu Y."/>
            <person name="Lai Q."/>
            <person name="Shao Z."/>
        </authorList>
    </citation>
    <scope>NUCLEOTIDE SEQUENCE [LARGE SCALE GENOMIC DNA]</scope>
    <source>
        <strain evidence="3">SW15</strain>
    </source>
</reference>
<dbReference type="AlphaFoldDB" id="A0A432XDM6"/>
<keyword evidence="1" id="KW-0812">Transmembrane</keyword>
<organism evidence="2 3">
    <name type="scientific">Pseudidiomarina aquimaris</name>
    <dbReference type="NCBI Taxonomy" id="641841"/>
    <lineage>
        <taxon>Bacteria</taxon>
        <taxon>Pseudomonadati</taxon>
        <taxon>Pseudomonadota</taxon>
        <taxon>Gammaproteobacteria</taxon>
        <taxon>Alteromonadales</taxon>
        <taxon>Idiomarinaceae</taxon>
        <taxon>Pseudidiomarina</taxon>
    </lineage>
</organism>
<dbReference type="EMBL" id="PIPT01000007">
    <property type="protein sequence ID" value="RUO46805.1"/>
    <property type="molecule type" value="Genomic_DNA"/>
</dbReference>
<dbReference type="OrthoDB" id="9776609at2"/>
<feature type="transmembrane region" description="Helical" evidence="1">
    <location>
        <begin position="126"/>
        <end position="146"/>
    </location>
</feature>
<gene>
    <name evidence="2" type="ORF">CWE21_09355</name>
</gene>
<feature type="transmembrane region" description="Helical" evidence="1">
    <location>
        <begin position="318"/>
        <end position="343"/>
    </location>
</feature>
<evidence type="ECO:0000313" key="3">
    <source>
        <dbReference type="Proteomes" id="UP000286678"/>
    </source>
</evidence>
<dbReference type="Pfam" id="PF03929">
    <property type="entry name" value="PepSY_TM"/>
    <property type="match status" value="1"/>
</dbReference>
<accession>A0A432XDM6</accession>
<keyword evidence="1" id="KW-0472">Membrane</keyword>
<evidence type="ECO:0000313" key="2">
    <source>
        <dbReference type="EMBL" id="RUO46805.1"/>
    </source>
</evidence>
<feature type="transmembrane region" description="Helical" evidence="1">
    <location>
        <begin position="12"/>
        <end position="33"/>
    </location>
</feature>
<sequence>MWRHGFGRVHKWLGLSLALWMVLVALTGTLLLYKTELLQLQYPQLRLVEIPSATEAAAVFNRFDAGYAYLPRADKPWIEVVDGAGTTFYFDGSGKELLARPQLGDWVSWMVEFHHHLLLHELGKDIMGILGLLSLLLVIAGVVRWWPRHWSWRVLSVRFVRPGQRQFIATLWQLHRSSGVLFLVPIAVLLLTGTAIMYAASVNAGLSQLLPQKVPQNVPRQAKLLPQTTAANWQQRFAIANQFWPQQTPRLVYLAPTEEGNYRMRLQHADEWHPNGRSYLVFASQGSLVSADDVRAKSLGFQLSQMVYPLHIAAVGGWSWLAAVLLGGLALMLLPLTGVWFWWRRRAHR</sequence>
<keyword evidence="1" id="KW-1133">Transmembrane helix</keyword>
<dbReference type="Proteomes" id="UP000286678">
    <property type="component" value="Unassembled WGS sequence"/>
</dbReference>
<dbReference type="RefSeq" id="WP_126834183.1">
    <property type="nucleotide sequence ID" value="NZ_PIPT01000007.1"/>
</dbReference>